<dbReference type="Proteomes" id="UP000224460">
    <property type="component" value="Unassembled WGS sequence"/>
</dbReference>
<protein>
    <submittedName>
        <fullName evidence="1">Uncharacterized protein</fullName>
    </submittedName>
</protein>
<gene>
    <name evidence="1" type="ORF">CS063_16210</name>
</gene>
<organism evidence="1 2">
    <name type="scientific">Sporanaerobium hydrogeniformans</name>
    <dbReference type="NCBI Taxonomy" id="3072179"/>
    <lineage>
        <taxon>Bacteria</taxon>
        <taxon>Bacillati</taxon>
        <taxon>Bacillota</taxon>
        <taxon>Clostridia</taxon>
        <taxon>Lachnospirales</taxon>
        <taxon>Lachnospiraceae</taxon>
        <taxon>Sporanaerobium</taxon>
    </lineage>
</organism>
<evidence type="ECO:0000313" key="2">
    <source>
        <dbReference type="Proteomes" id="UP000224460"/>
    </source>
</evidence>
<proteinExistence type="predicted"/>
<name>A0AC61DA10_9FIRM</name>
<evidence type="ECO:0000313" key="1">
    <source>
        <dbReference type="EMBL" id="PHV69377.1"/>
    </source>
</evidence>
<accession>A0AC61DA10</accession>
<dbReference type="EMBL" id="PEDL01000031">
    <property type="protein sequence ID" value="PHV69377.1"/>
    <property type="molecule type" value="Genomic_DNA"/>
</dbReference>
<reference evidence="1" key="1">
    <citation type="submission" date="2017-10" db="EMBL/GenBank/DDBJ databases">
        <title>Genome sequence of cellulolytic Lachnospiraceae bacterium XHS1971 isolated from hotspring sediment.</title>
        <authorList>
            <person name="Vasudevan G."/>
            <person name="Joshi A.J."/>
            <person name="Hivarkar S."/>
            <person name="Lanjekar V.B."/>
            <person name="Dhakephalkar P.K."/>
            <person name="Dagar S."/>
        </authorList>
    </citation>
    <scope>NUCLEOTIDE SEQUENCE</scope>
    <source>
        <strain evidence="1">XHS1971</strain>
    </source>
</reference>
<keyword evidence="2" id="KW-1185">Reference proteome</keyword>
<comment type="caution">
    <text evidence="1">The sequence shown here is derived from an EMBL/GenBank/DDBJ whole genome shotgun (WGS) entry which is preliminary data.</text>
</comment>
<sequence length="226" mass="27152">MHTIWVLANFHKAAVFIDSKVRDVEGMNIKNLYDFYCKRIAQNAKLKKNMTTLKQKSMFEILFLKYSDDYIALEQLALEEMDKKLGEVLIKKVKQDKMVAHRDYTYHTVNKTPDGVYIMSNIDSCNYDIQMVDLASILARIMQKNDWDIQLLYNLIRVYDKYNPISQEDFRALKAMLIYPEKYNSICSRYINSKRRWNYSMFEQKWQNMMLYKENELKAVKIIHSW</sequence>